<dbReference type="RefSeq" id="WP_118925254.1">
    <property type="nucleotide sequence ID" value="NZ_QXGH01000014.1"/>
</dbReference>
<dbReference type="Proteomes" id="UP000283644">
    <property type="component" value="Unassembled WGS sequence"/>
</dbReference>
<dbReference type="OrthoDB" id="3788612at2"/>
<name>A0A417Y3B9_9ACTN</name>
<protein>
    <submittedName>
        <fullName evidence="1">Uncharacterized protein</fullName>
    </submittedName>
</protein>
<organism evidence="1 2">
    <name type="scientific">Nocardioides immobilis</name>
    <dbReference type="NCBI Taxonomy" id="2049295"/>
    <lineage>
        <taxon>Bacteria</taxon>
        <taxon>Bacillati</taxon>
        <taxon>Actinomycetota</taxon>
        <taxon>Actinomycetes</taxon>
        <taxon>Propionibacteriales</taxon>
        <taxon>Nocardioidaceae</taxon>
        <taxon>Nocardioides</taxon>
    </lineage>
</organism>
<dbReference type="EMBL" id="QXGH01000014">
    <property type="protein sequence ID" value="RHW27158.1"/>
    <property type="molecule type" value="Genomic_DNA"/>
</dbReference>
<gene>
    <name evidence="1" type="ORF">D0Z08_10850</name>
</gene>
<sequence>MAEKAKSYSRRLFLTYREVIEGRVGDVHHVTELAARSGVDLEQRLTFAEWYAEEQQATVKRPTAIR</sequence>
<evidence type="ECO:0000313" key="1">
    <source>
        <dbReference type="EMBL" id="RHW27158.1"/>
    </source>
</evidence>
<accession>A0A417Y3B9</accession>
<evidence type="ECO:0000313" key="2">
    <source>
        <dbReference type="Proteomes" id="UP000283644"/>
    </source>
</evidence>
<dbReference type="AlphaFoldDB" id="A0A417Y3B9"/>
<comment type="caution">
    <text evidence="1">The sequence shown here is derived from an EMBL/GenBank/DDBJ whole genome shotgun (WGS) entry which is preliminary data.</text>
</comment>
<proteinExistence type="predicted"/>
<reference evidence="1 2" key="1">
    <citation type="submission" date="2018-09" db="EMBL/GenBank/DDBJ databases">
        <title>Genome sequencing of Nocardioides immobilis CCTCC AB 2017083 for comparison to Nocardioides silvaticus.</title>
        <authorList>
            <person name="Li C."/>
            <person name="Wang G."/>
        </authorList>
    </citation>
    <scope>NUCLEOTIDE SEQUENCE [LARGE SCALE GENOMIC DNA]</scope>
    <source>
        <strain evidence="1 2">CCTCC AB 2017083</strain>
    </source>
</reference>
<keyword evidence="2" id="KW-1185">Reference proteome</keyword>